<dbReference type="AlphaFoldDB" id="A0A372EPU9"/>
<evidence type="ECO:0000313" key="5">
    <source>
        <dbReference type="EMBL" id="RFP82551.1"/>
    </source>
</evidence>
<feature type="chain" id="PRO_5017091403" description="Cell division coordinator CpoB" evidence="2">
    <location>
        <begin position="28"/>
        <end position="258"/>
    </location>
</feature>
<comment type="function">
    <text evidence="2">Mediates coordination of peptidoglycan synthesis and outer membrane constriction during cell division.</text>
</comment>
<dbReference type="RefSeq" id="WP_116957235.1">
    <property type="nucleotide sequence ID" value="NZ_QVLS01000001.1"/>
</dbReference>
<name>A0A372EPU9_9BURK</name>
<evidence type="ECO:0000259" key="3">
    <source>
        <dbReference type="Pfam" id="PF13525"/>
    </source>
</evidence>
<protein>
    <recommendedName>
        <fullName evidence="2">Cell division coordinator CpoB</fullName>
    </recommendedName>
</protein>
<organism evidence="5 6">
    <name type="scientific">Hydrogenophaga borbori</name>
    <dbReference type="NCBI Taxonomy" id="2294117"/>
    <lineage>
        <taxon>Bacteria</taxon>
        <taxon>Pseudomonadati</taxon>
        <taxon>Pseudomonadota</taxon>
        <taxon>Betaproteobacteria</taxon>
        <taxon>Burkholderiales</taxon>
        <taxon>Comamonadaceae</taxon>
        <taxon>Hydrogenophaga</taxon>
    </lineage>
</organism>
<dbReference type="Gene3D" id="1.20.5.110">
    <property type="match status" value="1"/>
</dbReference>
<keyword evidence="2" id="KW-0175">Coiled coil</keyword>
<accession>A0A372EPU9</accession>
<proteinExistence type="inferred from homology"/>
<reference evidence="5 6" key="1">
    <citation type="submission" date="2018-08" db="EMBL/GenBank/DDBJ databases">
        <title>Hydrogenophaga sp. LA-38 isolated from sludge.</title>
        <authorList>
            <person name="Im W.-T."/>
        </authorList>
    </citation>
    <scope>NUCLEOTIDE SEQUENCE [LARGE SCALE GENOMIC DNA]</scope>
    <source>
        <strain evidence="5 6">LA-38</strain>
    </source>
</reference>
<dbReference type="InterPro" id="IPR014162">
    <property type="entry name" value="CpoB_C"/>
</dbReference>
<dbReference type="GO" id="GO:0030288">
    <property type="term" value="C:outer membrane-bounded periplasmic space"/>
    <property type="evidence" value="ECO:0007669"/>
    <property type="project" value="UniProtKB-UniRule"/>
</dbReference>
<dbReference type="InterPro" id="IPR039565">
    <property type="entry name" value="BamD-like"/>
</dbReference>
<gene>
    <name evidence="5" type="primary">ybgF</name>
    <name evidence="2" type="synonym">cpoB</name>
    <name evidence="5" type="ORF">DY262_01600</name>
</gene>
<dbReference type="GO" id="GO:0070206">
    <property type="term" value="P:protein trimerization"/>
    <property type="evidence" value="ECO:0007669"/>
    <property type="project" value="InterPro"/>
</dbReference>
<dbReference type="Proteomes" id="UP000261931">
    <property type="component" value="Unassembled WGS sequence"/>
</dbReference>
<dbReference type="EMBL" id="QVLS01000001">
    <property type="protein sequence ID" value="RFP82551.1"/>
    <property type="molecule type" value="Genomic_DNA"/>
</dbReference>
<comment type="caution">
    <text evidence="5">The sequence shown here is derived from an EMBL/GenBank/DDBJ whole genome shotgun (WGS) entry which is preliminary data.</text>
</comment>
<feature type="domain" description="Outer membrane lipoprotein BamD-like" evidence="3">
    <location>
        <begin position="138"/>
        <end position="258"/>
    </location>
</feature>
<feature type="domain" description="YbgF trimerisation" evidence="4">
    <location>
        <begin position="68"/>
        <end position="121"/>
    </location>
</feature>
<evidence type="ECO:0000256" key="2">
    <source>
        <dbReference type="HAMAP-Rule" id="MF_02066"/>
    </source>
</evidence>
<dbReference type="InterPro" id="IPR032519">
    <property type="entry name" value="YbgF_tri"/>
</dbReference>
<evidence type="ECO:0000256" key="1">
    <source>
        <dbReference type="ARBA" id="ARBA00022729"/>
    </source>
</evidence>
<evidence type="ECO:0000313" key="6">
    <source>
        <dbReference type="Proteomes" id="UP000261931"/>
    </source>
</evidence>
<keyword evidence="2" id="KW-0574">Periplasm</keyword>
<dbReference type="SUPFAM" id="SSF48452">
    <property type="entry name" value="TPR-like"/>
    <property type="match status" value="1"/>
</dbReference>
<dbReference type="NCBIfam" id="TIGR02795">
    <property type="entry name" value="tol_pal_ybgF"/>
    <property type="match status" value="1"/>
</dbReference>
<dbReference type="Pfam" id="PF13525">
    <property type="entry name" value="YfiO"/>
    <property type="match status" value="1"/>
</dbReference>
<feature type="signal peptide" evidence="2">
    <location>
        <begin position="1"/>
        <end position="27"/>
    </location>
</feature>
<dbReference type="InterPro" id="IPR011990">
    <property type="entry name" value="TPR-like_helical_dom_sf"/>
</dbReference>
<keyword evidence="1 2" id="KW-0732">Signal</keyword>
<comment type="subcellular location">
    <subcellularLocation>
        <location evidence="2">Periplasm</location>
    </subcellularLocation>
</comment>
<comment type="similarity">
    <text evidence="2">Belongs to the CpoB family.</text>
</comment>
<sequence length="258" mass="28639" precursor="true">MSIARWKPTLATGALLLGGLWAPSAYALFGDDEARQAIIELRRQVDANRQAADAAAAQQREGDATIKRSMLELANQIEQLRGEIARLRGQNEQLAREVSELQRAQKDVQAGIDERLRQVEPVKVELDGRSFTAQPAEKAEFEAAMATLRKSDFAGATVAYTAFLRRYPTSGYTPVALYWLGNAQYAARAYKDAVESHQRLVREFPDHPRTPEAMLALANSQVELKDTKGARRTLEDLVKQHPQSEAAGAAKERLARLK</sequence>
<keyword evidence="2" id="KW-0132">Cell division</keyword>
<evidence type="ECO:0000259" key="4">
    <source>
        <dbReference type="Pfam" id="PF16331"/>
    </source>
</evidence>
<keyword evidence="6" id="KW-1185">Reference proteome</keyword>
<dbReference type="GO" id="GO:0043093">
    <property type="term" value="P:FtsZ-dependent cytokinesis"/>
    <property type="evidence" value="ECO:0007669"/>
    <property type="project" value="UniProtKB-UniRule"/>
</dbReference>
<keyword evidence="2" id="KW-0131">Cell cycle</keyword>
<dbReference type="InterPro" id="IPR034706">
    <property type="entry name" value="CpoB"/>
</dbReference>
<dbReference type="HAMAP" id="MF_02066">
    <property type="entry name" value="CpoB"/>
    <property type="match status" value="1"/>
</dbReference>
<feature type="coiled-coil region" evidence="2">
    <location>
        <begin position="70"/>
        <end position="111"/>
    </location>
</feature>
<dbReference type="Gene3D" id="1.25.40.10">
    <property type="entry name" value="Tetratricopeptide repeat domain"/>
    <property type="match status" value="1"/>
</dbReference>
<dbReference type="Pfam" id="PF16331">
    <property type="entry name" value="TolA_bind_tri"/>
    <property type="match status" value="1"/>
</dbReference>